<organism evidence="2 3">
    <name type="scientific">Colletotrichum orbiculare (strain 104-T / ATCC 96160 / CBS 514.97 / LARS 414 / MAFF 240422)</name>
    <name type="common">Cucumber anthracnose fungus</name>
    <name type="synonym">Colletotrichum lagenarium</name>
    <dbReference type="NCBI Taxonomy" id="1213857"/>
    <lineage>
        <taxon>Eukaryota</taxon>
        <taxon>Fungi</taxon>
        <taxon>Dikarya</taxon>
        <taxon>Ascomycota</taxon>
        <taxon>Pezizomycotina</taxon>
        <taxon>Sordariomycetes</taxon>
        <taxon>Hypocreomycetidae</taxon>
        <taxon>Glomerellales</taxon>
        <taxon>Glomerellaceae</taxon>
        <taxon>Colletotrichum</taxon>
        <taxon>Colletotrichum orbiculare species complex</taxon>
    </lineage>
</organism>
<comment type="caution">
    <text evidence="2">The sequence shown here is derived from an EMBL/GenBank/DDBJ whole genome shotgun (WGS) entry which is preliminary data.</text>
</comment>
<reference evidence="3" key="1">
    <citation type="journal article" date="2013" name="New Phytol.">
        <title>Comparative genomic and transcriptomic analyses reveal the hemibiotrophic stage shift of Colletotrichum fungi.</title>
        <authorList>
            <person name="Gan P."/>
            <person name="Ikeda K."/>
            <person name="Irieda H."/>
            <person name="Narusaka M."/>
            <person name="O'Connell R.J."/>
            <person name="Narusaka Y."/>
            <person name="Takano Y."/>
            <person name="Kubo Y."/>
            <person name="Shirasu K."/>
        </authorList>
    </citation>
    <scope>NUCLEOTIDE SEQUENCE [LARGE SCALE GENOMIC DNA]</scope>
    <source>
        <strain evidence="3">104-T / ATCC 96160 / CBS 514.97 / LARS 414 / MAFF 240422</strain>
    </source>
</reference>
<name>A0A484G8S5_COLOR</name>
<evidence type="ECO:0000313" key="3">
    <source>
        <dbReference type="Proteomes" id="UP000014480"/>
    </source>
</evidence>
<sequence length="74" mass="7691">MGKESGQAQIRAVEGLRVLGPLGRVPASSSGRLLDGRLGSGGRRGKGNQNQAVCNLVMVSWPMAEETRTGSTVP</sequence>
<proteinExistence type="predicted"/>
<gene>
    <name evidence="2" type="ORF">Cob_v000982</name>
</gene>
<accession>A0A484G8S5</accession>
<dbReference type="EMBL" id="AMCV02000001">
    <property type="protein sequence ID" value="TDZ26314.1"/>
    <property type="molecule type" value="Genomic_DNA"/>
</dbReference>
<protein>
    <submittedName>
        <fullName evidence="2">Uncharacterized protein</fullName>
    </submittedName>
</protein>
<dbReference type="AlphaFoldDB" id="A0A484G8S5"/>
<feature type="compositionally biased region" description="Low complexity" evidence="1">
    <location>
        <begin position="28"/>
        <end position="37"/>
    </location>
</feature>
<reference evidence="3" key="2">
    <citation type="journal article" date="2019" name="Mol. Plant Microbe Interact.">
        <title>Genome sequence resources for four phytopathogenic fungi from the Colletotrichum orbiculare species complex.</title>
        <authorList>
            <person name="Gan P."/>
            <person name="Tsushima A."/>
            <person name="Narusaka M."/>
            <person name="Narusaka Y."/>
            <person name="Takano Y."/>
            <person name="Kubo Y."/>
            <person name="Shirasu K."/>
        </authorList>
    </citation>
    <scope>GENOME REANNOTATION</scope>
    <source>
        <strain evidence="3">104-T / ATCC 96160 / CBS 514.97 / LARS 414 / MAFF 240422</strain>
    </source>
</reference>
<feature type="region of interest" description="Disordered" evidence="1">
    <location>
        <begin position="26"/>
        <end position="49"/>
    </location>
</feature>
<evidence type="ECO:0000313" key="2">
    <source>
        <dbReference type="EMBL" id="TDZ26314.1"/>
    </source>
</evidence>
<evidence type="ECO:0000256" key="1">
    <source>
        <dbReference type="SAM" id="MobiDB-lite"/>
    </source>
</evidence>
<dbReference type="Proteomes" id="UP000014480">
    <property type="component" value="Unassembled WGS sequence"/>
</dbReference>
<keyword evidence="3" id="KW-1185">Reference proteome</keyword>